<sequence>MSLPENQDPKPQLEDDEFIEVFTTPLKDLWAECKLLEAEGYAIDARVGTLADGIEIAKQFKLTKGKEKEDNGCGDSALTWCLPLGPDGTVADVILADRGYYIKWLFECLGRVHGCNLEVAIVHVFDNEVTRTFKAVMG</sequence>
<name>A0ABR1VQW9_9PEZI</name>
<dbReference type="Proteomes" id="UP001446871">
    <property type="component" value="Unassembled WGS sequence"/>
</dbReference>
<evidence type="ECO:0000313" key="1">
    <source>
        <dbReference type="EMBL" id="KAK8072304.1"/>
    </source>
</evidence>
<protein>
    <submittedName>
        <fullName evidence="1">Uncharacterized protein</fullName>
    </submittedName>
</protein>
<proteinExistence type="predicted"/>
<dbReference type="EMBL" id="JAQQWM010000003">
    <property type="protein sequence ID" value="KAK8072304.1"/>
    <property type="molecule type" value="Genomic_DNA"/>
</dbReference>
<comment type="caution">
    <text evidence="1">The sequence shown here is derived from an EMBL/GenBank/DDBJ whole genome shotgun (WGS) entry which is preliminary data.</text>
</comment>
<keyword evidence="2" id="KW-1185">Reference proteome</keyword>
<accession>A0ABR1VQW9</accession>
<evidence type="ECO:0000313" key="2">
    <source>
        <dbReference type="Proteomes" id="UP001446871"/>
    </source>
</evidence>
<gene>
    <name evidence="1" type="ORF">PG996_005652</name>
</gene>
<organism evidence="1 2">
    <name type="scientific">Apiospora saccharicola</name>
    <dbReference type="NCBI Taxonomy" id="335842"/>
    <lineage>
        <taxon>Eukaryota</taxon>
        <taxon>Fungi</taxon>
        <taxon>Dikarya</taxon>
        <taxon>Ascomycota</taxon>
        <taxon>Pezizomycotina</taxon>
        <taxon>Sordariomycetes</taxon>
        <taxon>Xylariomycetidae</taxon>
        <taxon>Amphisphaeriales</taxon>
        <taxon>Apiosporaceae</taxon>
        <taxon>Apiospora</taxon>
    </lineage>
</organism>
<reference evidence="1 2" key="1">
    <citation type="submission" date="2023-01" db="EMBL/GenBank/DDBJ databases">
        <title>Analysis of 21 Apiospora genomes using comparative genomics revels a genus with tremendous synthesis potential of carbohydrate active enzymes and secondary metabolites.</title>
        <authorList>
            <person name="Sorensen T."/>
        </authorList>
    </citation>
    <scope>NUCLEOTIDE SEQUENCE [LARGE SCALE GENOMIC DNA]</scope>
    <source>
        <strain evidence="1 2">CBS 83171</strain>
    </source>
</reference>
<dbReference type="Gene3D" id="3.90.79.10">
    <property type="entry name" value="Nucleoside Triphosphate Pyrophosphohydrolase"/>
    <property type="match status" value="1"/>
</dbReference>